<protein>
    <submittedName>
        <fullName evidence="3">Uncharacterized protein</fullName>
    </submittedName>
</protein>
<dbReference type="OrthoDB" id="3838128at2759"/>
<dbReference type="EMBL" id="NAJP01000005">
    <property type="protein sequence ID" value="TKA47667.1"/>
    <property type="molecule type" value="Genomic_DNA"/>
</dbReference>
<gene>
    <name evidence="3" type="ORF">B0A54_02041</name>
    <name evidence="2" type="ORF">LTR91_011259</name>
</gene>
<accession>A0A4U0VEW4</accession>
<dbReference type="Proteomes" id="UP001175353">
    <property type="component" value="Unassembled WGS sequence"/>
</dbReference>
<organism evidence="3 4">
    <name type="scientific">Friedmanniomyces endolithicus</name>
    <dbReference type="NCBI Taxonomy" id="329885"/>
    <lineage>
        <taxon>Eukaryota</taxon>
        <taxon>Fungi</taxon>
        <taxon>Dikarya</taxon>
        <taxon>Ascomycota</taxon>
        <taxon>Pezizomycotina</taxon>
        <taxon>Dothideomycetes</taxon>
        <taxon>Dothideomycetidae</taxon>
        <taxon>Mycosphaerellales</taxon>
        <taxon>Teratosphaeriaceae</taxon>
        <taxon>Friedmanniomyces</taxon>
    </lineage>
</organism>
<evidence type="ECO:0000313" key="3">
    <source>
        <dbReference type="EMBL" id="TKA47667.1"/>
    </source>
</evidence>
<keyword evidence="5" id="KW-1185">Reference proteome</keyword>
<reference evidence="2" key="2">
    <citation type="submission" date="2023-06" db="EMBL/GenBank/DDBJ databases">
        <title>Black Yeasts Isolated from many extreme environments.</title>
        <authorList>
            <person name="Coleine C."/>
            <person name="Stajich J.E."/>
            <person name="Selbmann L."/>
        </authorList>
    </citation>
    <scope>NUCLEOTIDE SEQUENCE</scope>
    <source>
        <strain evidence="2">CCFEE 5200</strain>
    </source>
</reference>
<proteinExistence type="predicted"/>
<feature type="region of interest" description="Disordered" evidence="1">
    <location>
        <begin position="100"/>
        <end position="124"/>
    </location>
</feature>
<name>A0A4U0VEW4_9PEZI</name>
<dbReference type="AlphaFoldDB" id="A0A4U0VEW4"/>
<dbReference type="Proteomes" id="UP000310066">
    <property type="component" value="Unassembled WGS sequence"/>
</dbReference>
<evidence type="ECO:0000256" key="1">
    <source>
        <dbReference type="SAM" id="MobiDB-lite"/>
    </source>
</evidence>
<sequence>MNPTTTNQLALLANDQVRFRTLSRQIMHSEDLLADLDTSMRRLIDYLPVVECARRELCARREDSVAELRDLVLELLGMHDVPLHNERDFRDNGIGSDMAAGPYELDGTSSSGRGVVEPEATTEGACVEETVTAKLEDPTAVRTTCASPASVRSSSCTIESLDRVDSASPTAGLREAAPLVVESCPTDHVATACDLNNGYAGRHFASPSFVPLHAGGRHSDYVSPVHSRSPGPSKKPRSTSRVPESIKRLRGTVKPPFFRPSGGAVY</sequence>
<comment type="caution">
    <text evidence="3">The sequence shown here is derived from an EMBL/GenBank/DDBJ whole genome shotgun (WGS) entry which is preliminary data.</text>
</comment>
<dbReference type="EMBL" id="JAUJLE010000102">
    <property type="protein sequence ID" value="KAK0983316.1"/>
    <property type="molecule type" value="Genomic_DNA"/>
</dbReference>
<evidence type="ECO:0000313" key="5">
    <source>
        <dbReference type="Proteomes" id="UP001175353"/>
    </source>
</evidence>
<reference evidence="3 4" key="1">
    <citation type="submission" date="2017-03" db="EMBL/GenBank/DDBJ databases">
        <title>Genomes of endolithic fungi from Antarctica.</title>
        <authorList>
            <person name="Coleine C."/>
            <person name="Masonjones S."/>
            <person name="Stajich J.E."/>
        </authorList>
    </citation>
    <scope>NUCLEOTIDE SEQUENCE [LARGE SCALE GENOMIC DNA]</scope>
    <source>
        <strain evidence="3 4">CCFEE 5311</strain>
    </source>
</reference>
<evidence type="ECO:0000313" key="4">
    <source>
        <dbReference type="Proteomes" id="UP000310066"/>
    </source>
</evidence>
<evidence type="ECO:0000313" key="2">
    <source>
        <dbReference type="EMBL" id="KAK0983316.1"/>
    </source>
</evidence>
<feature type="region of interest" description="Disordered" evidence="1">
    <location>
        <begin position="220"/>
        <end position="266"/>
    </location>
</feature>